<evidence type="ECO:0000256" key="2">
    <source>
        <dbReference type="SAM" id="MobiDB-lite"/>
    </source>
</evidence>
<feature type="region of interest" description="Disordered" evidence="2">
    <location>
        <begin position="93"/>
        <end position="124"/>
    </location>
</feature>
<evidence type="ECO:0000313" key="4">
    <source>
        <dbReference type="EMBL" id="HEG90461.1"/>
    </source>
</evidence>
<name>A0A831X118_9BACT</name>
<sequence>MVRVERKGQAMLTAKQAKAVAERYQKAVELVEAGKVFRLYGGHEGDYVVINGQGQAYLVNVISGECSCPDSQYRCSTLDILCKHALAASIVHERTEGAGEHPQPQADDPVADPAAEPPQPRLSRIEVDLFEEEAARRLLEHLF</sequence>
<keyword evidence="1" id="KW-0479">Metal-binding</keyword>
<dbReference type="AlphaFoldDB" id="A0A831X118"/>
<keyword evidence="1" id="KW-0863">Zinc-finger</keyword>
<keyword evidence="1" id="KW-0862">Zinc</keyword>
<gene>
    <name evidence="4" type="ORF">ENP34_03325</name>
</gene>
<evidence type="ECO:0000256" key="1">
    <source>
        <dbReference type="PROSITE-ProRule" id="PRU00325"/>
    </source>
</evidence>
<dbReference type="EMBL" id="DSIY01000075">
    <property type="protein sequence ID" value="HEG90461.1"/>
    <property type="molecule type" value="Genomic_DNA"/>
</dbReference>
<organism evidence="4">
    <name type="scientific">Thermorudis peleae</name>
    <dbReference type="NCBI Taxonomy" id="1382356"/>
    <lineage>
        <taxon>Bacteria</taxon>
        <taxon>Pseudomonadati</taxon>
        <taxon>Thermomicrobiota</taxon>
        <taxon>Thermomicrobia</taxon>
        <taxon>Thermomicrobia incertae sedis</taxon>
        <taxon>Thermorudis</taxon>
    </lineage>
</organism>
<dbReference type="GO" id="GO:0008270">
    <property type="term" value="F:zinc ion binding"/>
    <property type="evidence" value="ECO:0007669"/>
    <property type="project" value="UniProtKB-KW"/>
</dbReference>
<dbReference type="PROSITE" id="PS50966">
    <property type="entry name" value="ZF_SWIM"/>
    <property type="match status" value="1"/>
</dbReference>
<feature type="domain" description="SWIM-type" evidence="3">
    <location>
        <begin position="57"/>
        <end position="93"/>
    </location>
</feature>
<protein>
    <submittedName>
        <fullName evidence="4">SWIM zinc finger family protein</fullName>
    </submittedName>
</protein>
<evidence type="ECO:0000259" key="3">
    <source>
        <dbReference type="PROSITE" id="PS50966"/>
    </source>
</evidence>
<dbReference type="Pfam" id="PF04434">
    <property type="entry name" value="SWIM"/>
    <property type="match status" value="1"/>
</dbReference>
<dbReference type="InterPro" id="IPR007527">
    <property type="entry name" value="Znf_SWIM"/>
</dbReference>
<feature type="compositionally biased region" description="Low complexity" evidence="2">
    <location>
        <begin position="102"/>
        <end position="114"/>
    </location>
</feature>
<reference evidence="4" key="1">
    <citation type="journal article" date="2020" name="mSystems">
        <title>Genome- and Community-Level Interaction Insights into Carbon Utilization and Element Cycling Functions of Hydrothermarchaeota in Hydrothermal Sediment.</title>
        <authorList>
            <person name="Zhou Z."/>
            <person name="Liu Y."/>
            <person name="Xu W."/>
            <person name="Pan J."/>
            <person name="Luo Z.H."/>
            <person name="Li M."/>
        </authorList>
    </citation>
    <scope>NUCLEOTIDE SEQUENCE [LARGE SCALE GENOMIC DNA]</scope>
    <source>
        <strain evidence="4">SpSt-210</strain>
    </source>
</reference>
<accession>A0A831X118</accession>
<comment type="caution">
    <text evidence="4">The sequence shown here is derived from an EMBL/GenBank/DDBJ whole genome shotgun (WGS) entry which is preliminary data.</text>
</comment>
<proteinExistence type="predicted"/>